<keyword evidence="1" id="KW-0805">Transcription regulation</keyword>
<dbReference type="InterPro" id="IPR036388">
    <property type="entry name" value="WH-like_DNA-bd_sf"/>
</dbReference>
<dbReference type="PRINTS" id="PR00598">
    <property type="entry name" value="HTHMARR"/>
</dbReference>
<keyword evidence="3" id="KW-0804">Transcription</keyword>
<dbReference type="Proteomes" id="UP000031843">
    <property type="component" value="Chromosome secondary"/>
</dbReference>
<dbReference type="SUPFAM" id="SSF46785">
    <property type="entry name" value="Winged helix' DNA-binding domain"/>
    <property type="match status" value="1"/>
</dbReference>
<keyword evidence="2" id="KW-0238">DNA-binding</keyword>
<dbReference type="InterPro" id="IPR039422">
    <property type="entry name" value="MarR/SlyA-like"/>
</dbReference>
<accession>A0A0C4YQQ5</accession>
<dbReference type="OrthoDB" id="8590701at2"/>
<proteinExistence type="predicted"/>
<dbReference type="PROSITE" id="PS01117">
    <property type="entry name" value="HTH_MARR_1"/>
    <property type="match status" value="1"/>
</dbReference>
<dbReference type="RefSeq" id="WP_043357122.1">
    <property type="nucleotide sequence ID" value="NZ_CP010537.1"/>
</dbReference>
<gene>
    <name evidence="5" type="ORF">RR42_s3214</name>
</gene>
<sequence>MSFEDRIDRFCAGHPEAPRDLILASRLLMRTARLLRSHIDRALAPFELDLQQYLAISLLATDDNQPSLPSELGITLDATRTQMTRLMDGLEARGLVRRHASAQDRRSTELVLTAAGHRMLERAAPAVHAAYAEAWGPVGESGLAAATRALNRMHQNLLTLEP</sequence>
<evidence type="ECO:0000256" key="1">
    <source>
        <dbReference type="ARBA" id="ARBA00023015"/>
    </source>
</evidence>
<dbReference type="SMART" id="SM00347">
    <property type="entry name" value="HTH_MARR"/>
    <property type="match status" value="1"/>
</dbReference>
<evidence type="ECO:0000259" key="4">
    <source>
        <dbReference type="PROSITE" id="PS50995"/>
    </source>
</evidence>
<dbReference type="EMBL" id="CP010537">
    <property type="protein sequence ID" value="AJG24795.1"/>
    <property type="molecule type" value="Genomic_DNA"/>
</dbReference>
<organism evidence="5 6">
    <name type="scientific">Cupriavidus basilensis</name>
    <dbReference type="NCBI Taxonomy" id="68895"/>
    <lineage>
        <taxon>Bacteria</taxon>
        <taxon>Pseudomonadati</taxon>
        <taxon>Pseudomonadota</taxon>
        <taxon>Betaproteobacteria</taxon>
        <taxon>Burkholderiales</taxon>
        <taxon>Burkholderiaceae</taxon>
        <taxon>Cupriavidus</taxon>
    </lineage>
</organism>
<evidence type="ECO:0000313" key="5">
    <source>
        <dbReference type="EMBL" id="AJG24795.1"/>
    </source>
</evidence>
<dbReference type="Gene3D" id="1.10.10.10">
    <property type="entry name" value="Winged helix-like DNA-binding domain superfamily/Winged helix DNA-binding domain"/>
    <property type="match status" value="1"/>
</dbReference>
<dbReference type="InterPro" id="IPR000835">
    <property type="entry name" value="HTH_MarR-typ"/>
</dbReference>
<dbReference type="GO" id="GO:0006950">
    <property type="term" value="P:response to stress"/>
    <property type="evidence" value="ECO:0007669"/>
    <property type="project" value="TreeGrafter"/>
</dbReference>
<dbReference type="GO" id="GO:0003700">
    <property type="term" value="F:DNA-binding transcription factor activity"/>
    <property type="evidence" value="ECO:0007669"/>
    <property type="project" value="InterPro"/>
</dbReference>
<keyword evidence="6" id="KW-1185">Reference proteome</keyword>
<dbReference type="PANTHER" id="PTHR33164:SF43">
    <property type="entry name" value="HTH-TYPE TRANSCRIPTIONAL REPRESSOR YETL"/>
    <property type="match status" value="1"/>
</dbReference>
<feature type="domain" description="HTH marR-type" evidence="4">
    <location>
        <begin position="21"/>
        <end position="155"/>
    </location>
</feature>
<evidence type="ECO:0000256" key="2">
    <source>
        <dbReference type="ARBA" id="ARBA00023125"/>
    </source>
</evidence>
<dbReference type="GO" id="GO:0003677">
    <property type="term" value="F:DNA binding"/>
    <property type="evidence" value="ECO:0007669"/>
    <property type="project" value="UniProtKB-KW"/>
</dbReference>
<evidence type="ECO:0000256" key="3">
    <source>
        <dbReference type="ARBA" id="ARBA00023163"/>
    </source>
</evidence>
<reference evidence="5 6" key="1">
    <citation type="journal article" date="2015" name="Genome Announc.">
        <title>Complete Genome Sequence of Cupriavidus basilensis 4G11, Isolated from the Oak Ridge Field Research Center Site.</title>
        <authorList>
            <person name="Ray J."/>
            <person name="Waters R.J."/>
            <person name="Skerker J.M."/>
            <person name="Kuehl J.V."/>
            <person name="Price M.N."/>
            <person name="Huang J."/>
            <person name="Chakraborty R."/>
            <person name="Arkin A.P."/>
            <person name="Deutschbauer A."/>
        </authorList>
    </citation>
    <scope>NUCLEOTIDE SEQUENCE [LARGE SCALE GENOMIC DNA]</scope>
    <source>
        <strain evidence="5">4G11</strain>
    </source>
</reference>
<protein>
    <submittedName>
        <fullName evidence="5">Transcription repressor of tripartite multidrug resistance system</fullName>
    </submittedName>
</protein>
<dbReference type="InterPro" id="IPR036390">
    <property type="entry name" value="WH_DNA-bd_sf"/>
</dbReference>
<name>A0A0C4YQQ5_9BURK</name>
<dbReference type="KEGG" id="cbw:RR42_s3214"/>
<dbReference type="Pfam" id="PF12802">
    <property type="entry name" value="MarR_2"/>
    <property type="match status" value="1"/>
</dbReference>
<evidence type="ECO:0000313" key="6">
    <source>
        <dbReference type="Proteomes" id="UP000031843"/>
    </source>
</evidence>
<dbReference type="PROSITE" id="PS50995">
    <property type="entry name" value="HTH_MARR_2"/>
    <property type="match status" value="1"/>
</dbReference>
<dbReference type="PANTHER" id="PTHR33164">
    <property type="entry name" value="TRANSCRIPTIONAL REGULATOR, MARR FAMILY"/>
    <property type="match status" value="1"/>
</dbReference>
<dbReference type="InterPro" id="IPR023187">
    <property type="entry name" value="Tscrpt_reg_MarR-type_CS"/>
</dbReference>
<dbReference type="AlphaFoldDB" id="A0A0C4YQQ5"/>
<dbReference type="STRING" id="68895.RR42_s3214"/>